<dbReference type="OrthoDB" id="191686at2759"/>
<feature type="domain" description="EF-hand" evidence="4">
    <location>
        <begin position="212"/>
        <end position="238"/>
    </location>
</feature>
<dbReference type="PANTHER" id="PTHR23056:SF138">
    <property type="entry name" value="CALCINEURIN B-LIKE PROTEIN 3"/>
    <property type="match status" value="1"/>
</dbReference>
<dbReference type="EMBL" id="NMUH01002314">
    <property type="protein sequence ID" value="MQL99225.1"/>
    <property type="molecule type" value="Genomic_DNA"/>
</dbReference>
<dbReference type="GO" id="GO:0005509">
    <property type="term" value="F:calcium ion binding"/>
    <property type="evidence" value="ECO:0007669"/>
    <property type="project" value="UniProtKB-UniRule"/>
</dbReference>
<evidence type="ECO:0000313" key="5">
    <source>
        <dbReference type="EMBL" id="MQL99225.1"/>
    </source>
</evidence>
<name>A0A843VTF1_COLES</name>
<organism evidence="5 6">
    <name type="scientific">Colocasia esculenta</name>
    <name type="common">Wild taro</name>
    <name type="synonym">Arum esculentum</name>
    <dbReference type="NCBI Taxonomy" id="4460"/>
    <lineage>
        <taxon>Eukaryota</taxon>
        <taxon>Viridiplantae</taxon>
        <taxon>Streptophyta</taxon>
        <taxon>Embryophyta</taxon>
        <taxon>Tracheophyta</taxon>
        <taxon>Spermatophyta</taxon>
        <taxon>Magnoliopsida</taxon>
        <taxon>Liliopsida</taxon>
        <taxon>Araceae</taxon>
        <taxon>Aroideae</taxon>
        <taxon>Colocasieae</taxon>
        <taxon>Colocasia</taxon>
    </lineage>
</organism>
<keyword evidence="3" id="KW-0472">Membrane</keyword>
<evidence type="ECO:0000256" key="1">
    <source>
        <dbReference type="ARBA" id="ARBA00022737"/>
    </source>
</evidence>
<evidence type="ECO:0000256" key="3">
    <source>
        <dbReference type="RuleBase" id="RU369080"/>
    </source>
</evidence>
<dbReference type="InterPro" id="IPR011992">
    <property type="entry name" value="EF-hand-dom_pair"/>
</dbReference>
<keyword evidence="3" id="KW-0106">Calcium</keyword>
<protein>
    <recommendedName>
        <fullName evidence="3">Calcineurin B-like protein</fullName>
    </recommendedName>
</protein>
<sequence>MASRTQRLVKVVEDFFASDFRRPTSVVPPIKAEAMVFIFFFNSPIEEGIVDVGLEGHPTEIGCTRSARGGEEVLPKASTLESNMLGGLGGDVGATVERREEETWSLLRDLREELLHFPFGVALIGAECILTACMDREEALGVMSIMLQCLEGFKQIFAFLLKCFDLDLYKSPKGLENPEALARETVFSVSEIEALYELFKKISSAVVDDGLINKLLVAQVFDLFDTKHNRTLGFDEFA</sequence>
<comment type="function">
    <text evidence="3">Acts as a calcium sensor. CBL proteins interact with CIPK serine-threonine protein kinases. Binding of a CBL protein to the regulatory NAF domain of a CIPK protein lead to the activation of the kinase in a calcium-dependent manner.</text>
</comment>
<dbReference type="GO" id="GO:0019722">
    <property type="term" value="P:calcium-mediated signaling"/>
    <property type="evidence" value="ECO:0007669"/>
    <property type="project" value="UniProtKB-UniRule"/>
</dbReference>
<comment type="subcellular location">
    <subcellularLocation>
        <location evidence="3">Membrane</location>
    </subcellularLocation>
</comment>
<keyword evidence="3" id="KW-0479">Metal-binding</keyword>
<dbReference type="PROSITE" id="PS50222">
    <property type="entry name" value="EF_HAND_2"/>
    <property type="match status" value="1"/>
</dbReference>
<accession>A0A843VTF1</accession>
<dbReference type="InterPro" id="IPR045198">
    <property type="entry name" value="CNBL1-10"/>
</dbReference>
<dbReference type="GO" id="GO:0016020">
    <property type="term" value="C:membrane"/>
    <property type="evidence" value="ECO:0007669"/>
    <property type="project" value="UniProtKB-SubCell"/>
</dbReference>
<comment type="caution">
    <text evidence="5">The sequence shown here is derived from an EMBL/GenBank/DDBJ whole genome shotgun (WGS) entry which is preliminary data.</text>
</comment>
<gene>
    <name evidence="5" type="ORF">Taro_031944</name>
</gene>
<dbReference type="Gene3D" id="1.10.238.10">
    <property type="entry name" value="EF-hand"/>
    <property type="match status" value="1"/>
</dbReference>
<reference evidence="5" key="1">
    <citation type="submission" date="2017-07" db="EMBL/GenBank/DDBJ databases">
        <title>Taro Niue Genome Assembly and Annotation.</title>
        <authorList>
            <person name="Atibalentja N."/>
            <person name="Keating K."/>
            <person name="Fields C.J."/>
        </authorList>
    </citation>
    <scope>NUCLEOTIDE SEQUENCE</scope>
    <source>
        <strain evidence="5">Niue_2</strain>
        <tissue evidence="5">Leaf</tissue>
    </source>
</reference>
<dbReference type="Proteomes" id="UP000652761">
    <property type="component" value="Unassembled WGS sequence"/>
</dbReference>
<evidence type="ECO:0000313" key="6">
    <source>
        <dbReference type="Proteomes" id="UP000652761"/>
    </source>
</evidence>
<dbReference type="GO" id="GO:0019900">
    <property type="term" value="F:kinase binding"/>
    <property type="evidence" value="ECO:0007669"/>
    <property type="project" value="UniProtKB-UniRule"/>
</dbReference>
<evidence type="ECO:0000259" key="4">
    <source>
        <dbReference type="PROSITE" id="PS50222"/>
    </source>
</evidence>
<comment type="subunit">
    <text evidence="3">Homodimer. Interacts with CIPK.</text>
</comment>
<dbReference type="SUPFAM" id="SSF47473">
    <property type="entry name" value="EF-hand"/>
    <property type="match status" value="1"/>
</dbReference>
<comment type="similarity">
    <text evidence="2 3">Belongs to the calcineurin regulatory subunit family.</text>
</comment>
<dbReference type="AlphaFoldDB" id="A0A843VTF1"/>
<keyword evidence="1 3" id="KW-0677">Repeat</keyword>
<evidence type="ECO:0000256" key="2">
    <source>
        <dbReference type="ARBA" id="ARBA00023774"/>
    </source>
</evidence>
<dbReference type="PANTHER" id="PTHR23056">
    <property type="entry name" value="CALCINEURIN B"/>
    <property type="match status" value="1"/>
</dbReference>
<proteinExistence type="inferred from homology"/>
<keyword evidence="6" id="KW-1185">Reference proteome</keyword>
<dbReference type="InterPro" id="IPR002048">
    <property type="entry name" value="EF_hand_dom"/>
</dbReference>